<evidence type="ECO:0000313" key="14">
    <source>
        <dbReference type="EMBL" id="KAA0891379.1"/>
    </source>
</evidence>
<evidence type="ECO:0000256" key="11">
    <source>
        <dbReference type="ARBA" id="ARBA00029766"/>
    </source>
</evidence>
<feature type="domain" description="7,8-dihydro-6-hydroxymethylpterin-pyrophosphokinase" evidence="13">
    <location>
        <begin position="6"/>
        <end position="135"/>
    </location>
</feature>
<dbReference type="GO" id="GO:0016301">
    <property type="term" value="F:kinase activity"/>
    <property type="evidence" value="ECO:0007669"/>
    <property type="project" value="UniProtKB-KW"/>
</dbReference>
<dbReference type="Pfam" id="PF01288">
    <property type="entry name" value="HPPK"/>
    <property type="match status" value="1"/>
</dbReference>
<dbReference type="GO" id="GO:0005524">
    <property type="term" value="F:ATP binding"/>
    <property type="evidence" value="ECO:0007669"/>
    <property type="project" value="UniProtKB-KW"/>
</dbReference>
<sequence>METEAYIALGSNMGDRELNLLRAVAEVGKLPGCRVTGLSAFYETSPVGGIDQPSFYNGVLRLATELPPRELLERLLHIESDVFGRVRTVQWGPRPMDLDLLLYGSMIVEEEGLIVPHPRMAERRFVLEPLCNLAPGLVHPVLGQTVAQLLKTLRSDESVAKLQPEILT</sequence>
<evidence type="ECO:0000256" key="12">
    <source>
        <dbReference type="ARBA" id="ARBA00033413"/>
    </source>
</evidence>
<dbReference type="EMBL" id="SRSD01000006">
    <property type="protein sequence ID" value="KAA0891379.1"/>
    <property type="molecule type" value="Genomic_DNA"/>
</dbReference>
<keyword evidence="6" id="KW-0547">Nucleotide-binding</keyword>
<evidence type="ECO:0000256" key="6">
    <source>
        <dbReference type="ARBA" id="ARBA00022741"/>
    </source>
</evidence>
<evidence type="ECO:0000259" key="13">
    <source>
        <dbReference type="Pfam" id="PF01288"/>
    </source>
</evidence>
<dbReference type="PANTHER" id="PTHR43071:SF1">
    <property type="entry name" value="2-AMINO-4-HYDROXY-6-HYDROXYMETHYLDIHYDROPTERIDINE PYROPHOSPHOKINASE"/>
    <property type="match status" value="1"/>
</dbReference>
<dbReference type="RefSeq" id="WP_149307742.1">
    <property type="nucleotide sequence ID" value="NZ_SRSD01000006.1"/>
</dbReference>
<evidence type="ECO:0000256" key="4">
    <source>
        <dbReference type="ARBA" id="ARBA00016218"/>
    </source>
</evidence>
<dbReference type="InterPro" id="IPR035907">
    <property type="entry name" value="Hppk_sf"/>
</dbReference>
<evidence type="ECO:0000256" key="8">
    <source>
        <dbReference type="ARBA" id="ARBA00022840"/>
    </source>
</evidence>
<evidence type="ECO:0000256" key="7">
    <source>
        <dbReference type="ARBA" id="ARBA00022777"/>
    </source>
</evidence>
<evidence type="ECO:0000256" key="2">
    <source>
        <dbReference type="ARBA" id="ARBA00005810"/>
    </source>
</evidence>
<dbReference type="GO" id="GO:0046654">
    <property type="term" value="P:tetrahydrofolate biosynthetic process"/>
    <property type="evidence" value="ECO:0007669"/>
    <property type="project" value="UniProtKB-UniPathway"/>
</dbReference>
<accession>A0A5A9XH32</accession>
<dbReference type="Gene3D" id="3.30.70.560">
    <property type="entry name" value="7,8-Dihydro-6-hydroxymethylpterin-pyrophosphokinase HPPK"/>
    <property type="match status" value="1"/>
</dbReference>
<dbReference type="NCBIfam" id="TIGR01498">
    <property type="entry name" value="folK"/>
    <property type="match status" value="1"/>
</dbReference>
<dbReference type="GO" id="GO:0046656">
    <property type="term" value="P:folic acid biosynthetic process"/>
    <property type="evidence" value="ECO:0007669"/>
    <property type="project" value="UniProtKB-KW"/>
</dbReference>
<keyword evidence="15" id="KW-1185">Reference proteome</keyword>
<dbReference type="CDD" id="cd00483">
    <property type="entry name" value="HPPK"/>
    <property type="match status" value="1"/>
</dbReference>
<evidence type="ECO:0000256" key="9">
    <source>
        <dbReference type="ARBA" id="ARBA00022909"/>
    </source>
</evidence>
<name>A0A5A9XH32_9BACT</name>
<dbReference type="GO" id="GO:0003848">
    <property type="term" value="F:2-amino-4-hydroxy-6-hydroxymethyldihydropteridine diphosphokinase activity"/>
    <property type="evidence" value="ECO:0007669"/>
    <property type="project" value="UniProtKB-EC"/>
</dbReference>
<proteinExistence type="inferred from homology"/>
<reference evidence="14 15" key="1">
    <citation type="submission" date="2019-04" db="EMBL/GenBank/DDBJ databases">
        <title>Geobacter ruber sp. nov., ferric-reducing bacteria isolated from paddy soil.</title>
        <authorList>
            <person name="Xu Z."/>
            <person name="Masuda Y."/>
            <person name="Itoh H."/>
            <person name="Senoo K."/>
        </authorList>
    </citation>
    <scope>NUCLEOTIDE SEQUENCE [LARGE SCALE GENOMIC DNA]</scope>
    <source>
        <strain evidence="14 15">Red88</strain>
    </source>
</reference>
<evidence type="ECO:0000256" key="1">
    <source>
        <dbReference type="ARBA" id="ARBA00005051"/>
    </source>
</evidence>
<dbReference type="Proteomes" id="UP000324298">
    <property type="component" value="Unassembled WGS sequence"/>
</dbReference>
<protein>
    <recommendedName>
        <fullName evidence="4">2-amino-4-hydroxy-6-hydroxymethyldihydropteridine pyrophosphokinase</fullName>
        <ecNumber evidence="3">2.7.6.3</ecNumber>
    </recommendedName>
    <alternativeName>
        <fullName evidence="11">6-hydroxymethyl-7,8-dihydropterin pyrophosphokinase</fullName>
    </alternativeName>
    <alternativeName>
        <fullName evidence="12">7,8-dihydro-6-hydroxymethylpterin-pyrophosphokinase</fullName>
    </alternativeName>
</protein>
<dbReference type="InterPro" id="IPR000550">
    <property type="entry name" value="Hppk"/>
</dbReference>
<gene>
    <name evidence="14" type="primary">folK</name>
    <name evidence="14" type="ORF">ET418_11400</name>
</gene>
<keyword evidence="8" id="KW-0067">ATP-binding</keyword>
<keyword evidence="7 14" id="KW-0418">Kinase</keyword>
<evidence type="ECO:0000313" key="15">
    <source>
        <dbReference type="Proteomes" id="UP000324298"/>
    </source>
</evidence>
<dbReference type="SUPFAM" id="SSF55083">
    <property type="entry name" value="6-hydroxymethyl-7,8-dihydropterin pyrophosphokinase, HPPK"/>
    <property type="match status" value="1"/>
</dbReference>
<dbReference type="OrthoDB" id="9808041at2"/>
<comment type="similarity">
    <text evidence="2">Belongs to the HPPK family.</text>
</comment>
<comment type="caution">
    <text evidence="14">The sequence shown here is derived from an EMBL/GenBank/DDBJ whole genome shotgun (WGS) entry which is preliminary data.</text>
</comment>
<dbReference type="PANTHER" id="PTHR43071">
    <property type="entry name" value="2-AMINO-4-HYDROXY-6-HYDROXYMETHYLDIHYDROPTERIDINE PYROPHOSPHOKINASE"/>
    <property type="match status" value="1"/>
</dbReference>
<dbReference type="AlphaFoldDB" id="A0A5A9XH32"/>
<keyword evidence="9" id="KW-0289">Folate biosynthesis</keyword>
<organism evidence="14 15">
    <name type="scientific">Oryzomonas rubra</name>
    <dbReference type="NCBI Taxonomy" id="2509454"/>
    <lineage>
        <taxon>Bacteria</taxon>
        <taxon>Pseudomonadati</taxon>
        <taxon>Thermodesulfobacteriota</taxon>
        <taxon>Desulfuromonadia</taxon>
        <taxon>Geobacterales</taxon>
        <taxon>Geobacteraceae</taxon>
        <taxon>Oryzomonas</taxon>
    </lineage>
</organism>
<dbReference type="EC" id="2.7.6.3" evidence="3"/>
<dbReference type="UniPathway" id="UPA00077">
    <property type="reaction ID" value="UER00155"/>
</dbReference>
<comment type="pathway">
    <text evidence="1">Cofactor biosynthesis; tetrahydrofolate biosynthesis; 2-amino-4-hydroxy-6-hydroxymethyl-7,8-dihydropteridine diphosphate from 7,8-dihydroneopterin triphosphate: step 4/4.</text>
</comment>
<evidence type="ECO:0000256" key="5">
    <source>
        <dbReference type="ARBA" id="ARBA00022679"/>
    </source>
</evidence>
<evidence type="ECO:0000256" key="10">
    <source>
        <dbReference type="ARBA" id="ARBA00029409"/>
    </source>
</evidence>
<keyword evidence="5 14" id="KW-0808">Transferase</keyword>
<comment type="function">
    <text evidence="10">Catalyzes the transfer of pyrophosphate from adenosine triphosphate (ATP) to 6-hydroxymethyl-7,8-dihydropterin, an enzymatic step in folate biosynthesis pathway.</text>
</comment>
<evidence type="ECO:0000256" key="3">
    <source>
        <dbReference type="ARBA" id="ARBA00013253"/>
    </source>
</evidence>